<dbReference type="Proteomes" id="UP000316270">
    <property type="component" value="Chromosome 7"/>
</dbReference>
<gene>
    <name evidence="2" type="ORF">FKW77_008839</name>
</gene>
<name>A0A517L9V4_9PEZI</name>
<evidence type="ECO:0000256" key="1">
    <source>
        <dbReference type="SAM" id="MobiDB-lite"/>
    </source>
</evidence>
<dbReference type="EMBL" id="CP042191">
    <property type="protein sequence ID" value="QDS72406.1"/>
    <property type="molecule type" value="Genomic_DNA"/>
</dbReference>
<reference evidence="2 3" key="1">
    <citation type="submission" date="2019-07" db="EMBL/GenBank/DDBJ databases">
        <title>Finished genome of Venturia effusa.</title>
        <authorList>
            <person name="Young C.A."/>
            <person name="Cox M.P."/>
            <person name="Ganley A.R.D."/>
            <person name="David W.J."/>
        </authorList>
    </citation>
    <scope>NUCLEOTIDE SEQUENCE [LARGE SCALE GENOMIC DNA]</scope>
    <source>
        <strain evidence="3">albino</strain>
    </source>
</reference>
<feature type="compositionally biased region" description="Acidic residues" evidence="1">
    <location>
        <begin position="103"/>
        <end position="116"/>
    </location>
</feature>
<keyword evidence="3" id="KW-1185">Reference proteome</keyword>
<accession>A0A517L9V4</accession>
<proteinExistence type="predicted"/>
<dbReference type="AlphaFoldDB" id="A0A517L9V4"/>
<evidence type="ECO:0000313" key="3">
    <source>
        <dbReference type="Proteomes" id="UP000316270"/>
    </source>
</evidence>
<feature type="region of interest" description="Disordered" evidence="1">
    <location>
        <begin position="96"/>
        <end position="116"/>
    </location>
</feature>
<organism evidence="2 3">
    <name type="scientific">Venturia effusa</name>
    <dbReference type="NCBI Taxonomy" id="50376"/>
    <lineage>
        <taxon>Eukaryota</taxon>
        <taxon>Fungi</taxon>
        <taxon>Dikarya</taxon>
        <taxon>Ascomycota</taxon>
        <taxon>Pezizomycotina</taxon>
        <taxon>Dothideomycetes</taxon>
        <taxon>Pleosporomycetidae</taxon>
        <taxon>Venturiales</taxon>
        <taxon>Venturiaceae</taxon>
        <taxon>Venturia</taxon>
    </lineage>
</organism>
<protein>
    <submittedName>
        <fullName evidence="2">Uncharacterized protein</fullName>
    </submittedName>
</protein>
<sequence length="142" mass="16321">MNSNFVSYAPIPEEETNDATFELSSHREQARYKDLKDEAKEIQTILDDIPGWQTGNISIPARYTEMNLAFLSERLGAAQSIVDDLIKLYEAIADSEQDAREADDADDSDGVEEAEEELEILRELIEKKDDRLQHHKVRYPDY</sequence>
<evidence type="ECO:0000313" key="2">
    <source>
        <dbReference type="EMBL" id="QDS72406.1"/>
    </source>
</evidence>